<sequence length="226" mass="26444">MKKLKLLSLLVLLGFNSCQQMTVEQKIEKQFKAYVNENFDTPSSLKEIVSIKLHNTISMDSIVKKARETINISDVVDSISPLITDSDFIEYLKFIEPRNPNFRFKIEEMQTALKNLKSFDNLTYSVAKLNLKTELKDSIESDTVYTYKIKYRIETKNEMSLEDIYAIVDKQNNIKVCEFFEISDAFSAKMKFFNDNINTLERYSNDKFVLEQDLADILEAIREKDY</sequence>
<proteinExistence type="predicted"/>
<evidence type="ECO:0000256" key="1">
    <source>
        <dbReference type="SAM" id="SignalP"/>
    </source>
</evidence>
<feature type="chain" id="PRO_5029527193" description="Lipoprotein" evidence="1">
    <location>
        <begin position="23"/>
        <end position="226"/>
    </location>
</feature>
<dbReference type="AlphaFoldDB" id="A0A7J5Q4F0"/>
<dbReference type="EMBL" id="WDCP01000157">
    <property type="protein sequence ID" value="KAB6335292.1"/>
    <property type="molecule type" value="Genomic_DNA"/>
</dbReference>
<gene>
    <name evidence="2" type="ORF">GAZ43_26700</name>
</gene>
<reference evidence="2 3" key="1">
    <citation type="journal article" date="2019" name="Nat. Med.">
        <title>A library of human gut bacterial isolates paired with longitudinal multiomics data enables mechanistic microbiome research.</title>
        <authorList>
            <person name="Poyet M."/>
            <person name="Groussin M."/>
            <person name="Gibbons S.M."/>
            <person name="Avila-Pacheco J."/>
            <person name="Jiang X."/>
            <person name="Kearney S.M."/>
            <person name="Perrotta A.R."/>
            <person name="Berdy B."/>
            <person name="Zhao S."/>
            <person name="Lieberman T.D."/>
            <person name="Swanson P.K."/>
            <person name="Smith M."/>
            <person name="Roesemann S."/>
            <person name="Alexander J.E."/>
            <person name="Rich S.A."/>
            <person name="Livny J."/>
            <person name="Vlamakis H."/>
            <person name="Clish C."/>
            <person name="Bullock K."/>
            <person name="Deik A."/>
            <person name="Scott J."/>
            <person name="Pierce K.A."/>
            <person name="Xavier R.J."/>
            <person name="Alm E.J."/>
        </authorList>
    </citation>
    <scope>NUCLEOTIDE SEQUENCE [LARGE SCALE GENOMIC DNA]</scope>
    <source>
        <strain evidence="2 3">BIOML-A16</strain>
    </source>
</reference>
<evidence type="ECO:0000313" key="3">
    <source>
        <dbReference type="Proteomes" id="UP000438288"/>
    </source>
</evidence>
<feature type="signal peptide" evidence="1">
    <location>
        <begin position="1"/>
        <end position="22"/>
    </location>
</feature>
<dbReference type="Proteomes" id="UP000438288">
    <property type="component" value="Unassembled WGS sequence"/>
</dbReference>
<keyword evidence="1" id="KW-0732">Signal</keyword>
<accession>A0A7J5Q4F0</accession>
<dbReference type="RefSeq" id="WP_151927225.1">
    <property type="nucleotide sequence ID" value="NZ_JBCHIU010000018.1"/>
</dbReference>
<evidence type="ECO:0000313" key="2">
    <source>
        <dbReference type="EMBL" id="KAB6335292.1"/>
    </source>
</evidence>
<organism evidence="2 3">
    <name type="scientific">Bacteroides xylanisolvens</name>
    <dbReference type="NCBI Taxonomy" id="371601"/>
    <lineage>
        <taxon>Bacteria</taxon>
        <taxon>Pseudomonadati</taxon>
        <taxon>Bacteroidota</taxon>
        <taxon>Bacteroidia</taxon>
        <taxon>Bacteroidales</taxon>
        <taxon>Bacteroidaceae</taxon>
        <taxon>Bacteroides</taxon>
    </lineage>
</organism>
<evidence type="ECO:0008006" key="4">
    <source>
        <dbReference type="Google" id="ProtNLM"/>
    </source>
</evidence>
<protein>
    <recommendedName>
        <fullName evidence="4">Lipoprotein</fullName>
    </recommendedName>
</protein>
<name>A0A7J5Q4F0_9BACE</name>
<comment type="caution">
    <text evidence="2">The sequence shown here is derived from an EMBL/GenBank/DDBJ whole genome shotgun (WGS) entry which is preliminary data.</text>
</comment>